<comment type="catalytic activity">
    <reaction evidence="5">
        <text>L-arginyl-[protein] + ATP = N(omega)-phospho-L-arginyl-[protein] + ADP + H(+)</text>
        <dbReference type="Rhea" id="RHEA:43384"/>
        <dbReference type="Rhea" id="RHEA-COMP:10532"/>
        <dbReference type="Rhea" id="RHEA-COMP:10533"/>
        <dbReference type="ChEBI" id="CHEBI:15378"/>
        <dbReference type="ChEBI" id="CHEBI:29965"/>
        <dbReference type="ChEBI" id="CHEBI:30616"/>
        <dbReference type="ChEBI" id="CHEBI:83226"/>
        <dbReference type="ChEBI" id="CHEBI:456216"/>
        <dbReference type="EC" id="2.7.14.1"/>
    </reaction>
</comment>
<dbReference type="InterPro" id="IPR014746">
    <property type="entry name" value="Gln_synth/guanido_kin_cat_dom"/>
</dbReference>
<dbReference type="EC" id="2.7.14.1" evidence="5"/>
<comment type="function">
    <text evidence="5">Catalyzes the specific phosphorylation of arginine residues in proteins.</text>
</comment>
<proteinExistence type="inferred from homology"/>
<dbReference type="PANTHER" id="PTHR11547">
    <property type="entry name" value="ARGININE OR CREATINE KINASE"/>
    <property type="match status" value="1"/>
</dbReference>
<comment type="activity regulation">
    <text evidence="5">Appears to be allosterically activated by the binding of pArg-containing polypeptides to the pArg-binding pocket localized in the C-terminal domain of McsB.</text>
</comment>
<feature type="domain" description="Phosphagen kinase C-terminal" evidence="8">
    <location>
        <begin position="18"/>
        <end position="249"/>
    </location>
</feature>
<feature type="binding site" evidence="5 6">
    <location>
        <position position="120"/>
    </location>
    <ligand>
        <name>ATP</name>
        <dbReference type="ChEBI" id="CHEBI:30616"/>
    </ligand>
</feature>
<evidence type="ECO:0000256" key="7">
    <source>
        <dbReference type="RuleBase" id="RU000505"/>
    </source>
</evidence>
<gene>
    <name evidence="5" type="primary">mcsB</name>
    <name evidence="9" type="ORF">JQM67_03880</name>
</gene>
<keyword evidence="3 5" id="KW-0418">Kinase</keyword>
<dbReference type="PANTHER" id="PTHR11547:SF38">
    <property type="entry name" value="ARGININE KINASE 1-RELATED"/>
    <property type="match status" value="1"/>
</dbReference>
<evidence type="ECO:0000313" key="10">
    <source>
        <dbReference type="Proteomes" id="UP001299220"/>
    </source>
</evidence>
<dbReference type="InterPro" id="IPR000749">
    <property type="entry name" value="ATP-guanido_PTrfase"/>
</dbReference>
<feature type="binding site" evidence="5 6">
    <location>
        <position position="86"/>
    </location>
    <ligand>
        <name>ATP</name>
        <dbReference type="ChEBI" id="CHEBI:30616"/>
    </ligand>
</feature>
<dbReference type="HAMAP" id="MF_00602">
    <property type="entry name" value="Prot_Arg_kinase"/>
    <property type="match status" value="1"/>
</dbReference>
<evidence type="ECO:0000256" key="3">
    <source>
        <dbReference type="ARBA" id="ARBA00022777"/>
    </source>
</evidence>
<evidence type="ECO:0000256" key="5">
    <source>
        <dbReference type="HAMAP-Rule" id="MF_00602"/>
    </source>
</evidence>
<feature type="binding site" evidence="5 6">
    <location>
        <begin position="202"/>
        <end position="207"/>
    </location>
    <ligand>
        <name>ATP</name>
        <dbReference type="ChEBI" id="CHEBI:30616"/>
    </ligand>
</feature>
<keyword evidence="4 5" id="KW-0067">ATP-binding</keyword>
<protein>
    <recommendedName>
        <fullName evidence="5">Protein-arginine kinase</fullName>
        <ecNumber evidence="5">2.7.14.1</ecNumber>
    </recommendedName>
</protein>
<accession>A0ABS9CLM3</accession>
<evidence type="ECO:0000256" key="6">
    <source>
        <dbReference type="PROSITE-ProRule" id="PRU00843"/>
    </source>
</evidence>
<comment type="caution">
    <text evidence="9">The sequence shown here is derived from an EMBL/GenBank/DDBJ whole genome shotgun (WGS) entry which is preliminary data.</text>
</comment>
<keyword evidence="1 5" id="KW-0808">Transferase</keyword>
<dbReference type="InterPro" id="IPR022415">
    <property type="entry name" value="ATP-guanido_PTrfase_AS"/>
</dbReference>
<keyword evidence="5" id="KW-0021">Allosteric enzyme</keyword>
<dbReference type="RefSeq" id="WP_235322736.1">
    <property type="nucleotide sequence ID" value="NZ_JAFBIT010000001.1"/>
</dbReference>
<dbReference type="PROSITE" id="PS51510">
    <property type="entry name" value="PHOSPHAGEN_KINASE_C"/>
    <property type="match status" value="1"/>
</dbReference>
<dbReference type="Pfam" id="PF00217">
    <property type="entry name" value="ATP-gua_Ptrans"/>
    <property type="match status" value="1"/>
</dbReference>
<dbReference type="PROSITE" id="PS00112">
    <property type="entry name" value="PHOSPHAGEN_KINASE"/>
    <property type="match status" value="1"/>
</dbReference>
<feature type="binding site" evidence="5 6">
    <location>
        <begin position="21"/>
        <end position="25"/>
    </location>
    <ligand>
        <name>ATP</name>
        <dbReference type="ChEBI" id="CHEBI:30616"/>
    </ligand>
</feature>
<evidence type="ECO:0000256" key="2">
    <source>
        <dbReference type="ARBA" id="ARBA00022741"/>
    </source>
</evidence>
<evidence type="ECO:0000256" key="1">
    <source>
        <dbReference type="ARBA" id="ARBA00022679"/>
    </source>
</evidence>
<organism evidence="9 10">
    <name type="scientific">Anaeromassilibacillus senegalensis</name>
    <dbReference type="NCBI Taxonomy" id="1673717"/>
    <lineage>
        <taxon>Bacteria</taxon>
        <taxon>Bacillati</taxon>
        <taxon>Bacillota</taxon>
        <taxon>Clostridia</taxon>
        <taxon>Eubacteriales</taxon>
        <taxon>Acutalibacteraceae</taxon>
        <taxon>Anaeromassilibacillus</taxon>
    </lineage>
</organism>
<dbReference type="InterPro" id="IPR023660">
    <property type="entry name" value="Arg_Kinase"/>
</dbReference>
<keyword evidence="10" id="KW-1185">Reference proteome</keyword>
<dbReference type="Gene3D" id="3.30.590.10">
    <property type="entry name" value="Glutamine synthetase/guanido kinase, catalytic domain"/>
    <property type="match status" value="1"/>
</dbReference>
<dbReference type="CDD" id="cd07930">
    <property type="entry name" value="bacterial_phosphagen_kinase"/>
    <property type="match status" value="1"/>
</dbReference>
<feature type="binding site" evidence="5 6">
    <location>
        <begin position="171"/>
        <end position="175"/>
    </location>
    <ligand>
        <name>ATP</name>
        <dbReference type="ChEBI" id="CHEBI:30616"/>
    </ligand>
</feature>
<reference evidence="9 10" key="1">
    <citation type="submission" date="2020-12" db="EMBL/GenBank/DDBJ databases">
        <title>Whole genome sequences of gut porcine anaerobes.</title>
        <authorList>
            <person name="Kubasova T."/>
            <person name="Jahodarova E."/>
            <person name="Rychlik I."/>
        </authorList>
    </citation>
    <scope>NUCLEOTIDE SEQUENCE [LARGE SCALE GENOMIC DNA]</scope>
    <source>
        <strain evidence="9 10">An867</strain>
    </source>
</reference>
<comment type="similarity">
    <text evidence="5 6 7">Belongs to the ATP:guanido phosphotransferase family.</text>
</comment>
<dbReference type="InterPro" id="IPR022414">
    <property type="entry name" value="ATP-guanido_PTrfase_cat"/>
</dbReference>
<evidence type="ECO:0000256" key="4">
    <source>
        <dbReference type="ARBA" id="ARBA00022840"/>
    </source>
</evidence>
<dbReference type="NCBIfam" id="NF002194">
    <property type="entry name" value="PRK01059.1-4"/>
    <property type="match status" value="1"/>
</dbReference>
<keyword evidence="2 5" id="KW-0547">Nucleotide-binding</keyword>
<dbReference type="SUPFAM" id="SSF55931">
    <property type="entry name" value="Glutamine synthetase/guanido kinase"/>
    <property type="match status" value="1"/>
</dbReference>
<dbReference type="GO" id="GO:1990424">
    <property type="term" value="F:protein arginine kinase activity"/>
    <property type="evidence" value="ECO:0007669"/>
    <property type="project" value="UniProtKB-EC"/>
</dbReference>
<dbReference type="Proteomes" id="UP001299220">
    <property type="component" value="Unassembled WGS sequence"/>
</dbReference>
<evidence type="ECO:0000259" key="8">
    <source>
        <dbReference type="PROSITE" id="PS51510"/>
    </source>
</evidence>
<evidence type="ECO:0000313" key="9">
    <source>
        <dbReference type="EMBL" id="MCF2651732.1"/>
    </source>
</evidence>
<name>A0ABS9CLM3_9FIRM</name>
<dbReference type="EMBL" id="JAFBIT010000001">
    <property type="protein sequence ID" value="MCF2651732.1"/>
    <property type="molecule type" value="Genomic_DNA"/>
</dbReference>
<feature type="short sequence motif" description="RDXXRA motif of the pArg binding pocket involved in allosteric regulation" evidence="5">
    <location>
        <begin position="330"/>
        <end position="335"/>
    </location>
</feature>
<sequence length="346" mass="37847">MANENRKWYEKAGAEGDVVISTRVRLARNLAQVPFPNRMTPDQKADVERRVRDALLNSNSAIAADFTFLAMDDLSNEQAVSLVERHIVSPEFIANSKGRGILISKDESISIMVNEEDHVRIQILHEGLALTETAETADRIDTLLNESLRFAFDPELGYLTQCPTNLGTGMRASVMLHLPALTESGAMSRIASNLSKLGLVIRGTYGEGSNVTGAMYQLSNQITLGLSEREAIENLQNIAMQLIQEERKARKTLTKNIAVQDKIGRSAGVLRGAKLLSCEEYMKLISNVRLGIAEGILSGVSLADITALTTAVQPATMIAEHGSNLPPQQRDILRADQVRKALSVLQ</sequence>